<dbReference type="InterPro" id="IPR019734">
    <property type="entry name" value="TPR_rpt"/>
</dbReference>
<evidence type="ECO:0000313" key="3">
    <source>
        <dbReference type="EMBL" id="SDM38170.1"/>
    </source>
</evidence>
<dbReference type="InterPro" id="IPR011990">
    <property type="entry name" value="TPR-like_helical_dom_sf"/>
</dbReference>
<dbReference type="Proteomes" id="UP000199202">
    <property type="component" value="Unassembled WGS sequence"/>
</dbReference>
<dbReference type="InterPro" id="IPR024983">
    <property type="entry name" value="CHAT_dom"/>
</dbReference>
<dbReference type="STRING" id="633440.SAMN05421869_14244"/>
<dbReference type="SUPFAM" id="SSF48452">
    <property type="entry name" value="TPR-like"/>
    <property type="match status" value="2"/>
</dbReference>
<dbReference type="SUPFAM" id="SSF81901">
    <property type="entry name" value="HCP-like"/>
    <property type="match status" value="1"/>
</dbReference>
<dbReference type="Gene3D" id="1.25.40.10">
    <property type="entry name" value="Tetratricopeptide repeat domain"/>
    <property type="match status" value="3"/>
</dbReference>
<dbReference type="EMBL" id="FNDJ01000042">
    <property type="protein sequence ID" value="SDM38170.1"/>
    <property type="molecule type" value="Genomic_DNA"/>
</dbReference>
<feature type="region of interest" description="Disordered" evidence="1">
    <location>
        <begin position="725"/>
        <end position="744"/>
    </location>
</feature>
<dbReference type="SMART" id="SM00028">
    <property type="entry name" value="TPR"/>
    <property type="match status" value="5"/>
</dbReference>
<dbReference type="OrthoDB" id="3206999at2"/>
<reference evidence="3 4" key="1">
    <citation type="submission" date="2016-10" db="EMBL/GenBank/DDBJ databases">
        <authorList>
            <person name="de Groot N.N."/>
        </authorList>
    </citation>
    <scope>NUCLEOTIDE SEQUENCE [LARGE SCALE GENOMIC DNA]</scope>
    <source>
        <strain evidence="3 4">CGMCC 4.6533</strain>
    </source>
</reference>
<evidence type="ECO:0000313" key="4">
    <source>
        <dbReference type="Proteomes" id="UP000199202"/>
    </source>
</evidence>
<feature type="region of interest" description="Disordered" evidence="1">
    <location>
        <begin position="977"/>
        <end position="1007"/>
    </location>
</feature>
<proteinExistence type="predicted"/>
<name>A0A1G9SRY9_9ACTN</name>
<evidence type="ECO:0000259" key="2">
    <source>
        <dbReference type="Pfam" id="PF12770"/>
    </source>
</evidence>
<dbReference type="Pfam" id="PF13374">
    <property type="entry name" value="TPR_10"/>
    <property type="match status" value="2"/>
</dbReference>
<dbReference type="Pfam" id="PF12770">
    <property type="entry name" value="CHAT"/>
    <property type="match status" value="1"/>
</dbReference>
<feature type="domain" description="CHAT" evidence="2">
    <location>
        <begin position="850"/>
        <end position="1163"/>
    </location>
</feature>
<evidence type="ECO:0000256" key="1">
    <source>
        <dbReference type="SAM" id="MobiDB-lite"/>
    </source>
</evidence>
<gene>
    <name evidence="3" type="ORF">SAMN05421869_14244</name>
</gene>
<accession>A0A1G9SRY9</accession>
<dbReference type="RefSeq" id="WP_090946648.1">
    <property type="nucleotide sequence ID" value="NZ_FNDJ01000042.1"/>
</dbReference>
<dbReference type="AlphaFoldDB" id="A0A1G9SRY9"/>
<sequence length="1164" mass="125673">MSTHPSYRPLGRYPGGSSGRKLLLNPAYATAYASVHIRIDEARRTMSTAPVVDSRGLRAALRLWRQLTDGDGDILGRLELGWFHWIRYIAHEGDKDIERALTLLTYCLKAGVEFDDLPPEMLPSLVNRVDPQAEDVRLRQRLIVALDSGHPGLAGAYANLGSALRNRFKSSESADDLDQAIAWFRRALQIDELDETDDEDSAIMLYNLGESLTTRYERGGPAADLDEAIACFRDMPGAPVAEGPSPRERQGLLGGALHSRFLLAGHPEDLEESIRALEGALAASTTDAERANSLSHLGTALRDGFLRGPLPPADLDKAITLLSRAVDLTPEGVPGRPYYLSNLGNGLRTRAEAAGTADDADEAVDRLREALSTTPATDRTRGAVLNNLAQALQVRYRKSAALVDLDEAITLLEESAELDRGPLGEGVLSNLGTALRNRFQRTEVMADLDRAIEVGRRAVADGSSRHPDRAGFLANLGVALKVRFDRTGQPADLDEAIDVGRQGVENTPSGHLERAGRISNLGLAFQSRFEAYGSREDLDEAVSWHRRAVAAIASEEDPQYAVMAHNLGLALWERAELIDSTSDLEEAVTRFEQAASTELATPLVRIRSAQVGGGLAAATQPARGARLLELAVRLLPEVAPRALGRSDQQDALDRHPGLAHDAAALVLSDPTKPPGERAALALRLLESGRALLYGQALETRTDLTDLSEAHPDLASRFRELRELLDRPSGPLGDPGGPRQSVADRRQVARRWTDLLTEIRARPGFASFALPPPTAELTSQAEHGPVVVFNTSEHRSDALILTRDGIDSVPLPNLGTEALVAQIEIFLEALRTTGEDTTLAQHNAAQERLRAVLAWLWDSATGPVLDALGIDAPPATDMAAHDWPRIWWVPGRHLSLLPLHAAGHHTDPPDAGARTVMDRVISSYTPTIGALRHARGGTAQSGPVRALIVAMPTTPGTPGNLPYVPAEAALAAACFPDSTTLTEPDPATPDSTTLTEPDPTVPGPADRRPTRANVLALLPTHPVAHFACHGISDPADPSNSRLLLSDHRTEPLTVSALGAIRLDRARLAYLSACETALAYNLLDESIHLTSAFQLAGYPHVIGTLWPIYDQEALDVATTFYTTLTGTGDQPDFRHAAHALHRATQDMRRRFPLAPSHWAAHLHTGA</sequence>
<dbReference type="PANTHER" id="PTHR19959:SF119">
    <property type="entry name" value="FUNGAL LIPASE-LIKE DOMAIN-CONTAINING PROTEIN"/>
    <property type="match status" value="1"/>
</dbReference>
<keyword evidence="4" id="KW-1185">Reference proteome</keyword>
<dbReference type="PANTHER" id="PTHR19959">
    <property type="entry name" value="KINESIN LIGHT CHAIN"/>
    <property type="match status" value="1"/>
</dbReference>
<protein>
    <submittedName>
        <fullName evidence="3">CHAT domain-containing protein</fullName>
    </submittedName>
</protein>
<organism evidence="3 4">
    <name type="scientific">Nonomuraea jiangxiensis</name>
    <dbReference type="NCBI Taxonomy" id="633440"/>
    <lineage>
        <taxon>Bacteria</taxon>
        <taxon>Bacillati</taxon>
        <taxon>Actinomycetota</taxon>
        <taxon>Actinomycetes</taxon>
        <taxon>Streptosporangiales</taxon>
        <taxon>Streptosporangiaceae</taxon>
        <taxon>Nonomuraea</taxon>
    </lineage>
</organism>